<evidence type="ECO:0000259" key="5">
    <source>
        <dbReference type="PROSITE" id="PS50975"/>
    </source>
</evidence>
<dbReference type="Pfam" id="PF07478">
    <property type="entry name" value="Dala_Dala_lig_C"/>
    <property type="match status" value="1"/>
</dbReference>
<dbReference type="PANTHER" id="PTHR43585:SF2">
    <property type="entry name" value="ATP-GRASP ENZYME FSQD"/>
    <property type="match status" value="1"/>
</dbReference>
<proteinExistence type="predicted"/>
<evidence type="ECO:0000256" key="2">
    <source>
        <dbReference type="ARBA" id="ARBA00022741"/>
    </source>
</evidence>
<dbReference type="PROSITE" id="PS50975">
    <property type="entry name" value="ATP_GRASP"/>
    <property type="match status" value="1"/>
</dbReference>
<dbReference type="InterPro" id="IPR052032">
    <property type="entry name" value="ATP-dep_AA_Ligase"/>
</dbReference>
<dbReference type="SUPFAM" id="SSF56059">
    <property type="entry name" value="Glutathione synthetase ATP-binding domain-like"/>
    <property type="match status" value="1"/>
</dbReference>
<evidence type="ECO:0000256" key="4">
    <source>
        <dbReference type="PROSITE-ProRule" id="PRU00409"/>
    </source>
</evidence>
<dbReference type="InterPro" id="IPR011761">
    <property type="entry name" value="ATP-grasp"/>
</dbReference>
<evidence type="ECO:0000313" key="7">
    <source>
        <dbReference type="Proteomes" id="UP000823891"/>
    </source>
</evidence>
<gene>
    <name evidence="6" type="ORF">H9761_15725</name>
</gene>
<keyword evidence="1" id="KW-0436">Ligase</keyword>
<protein>
    <submittedName>
        <fullName evidence="6">ATP-grasp domain-containing protein</fullName>
    </submittedName>
</protein>
<dbReference type="InterPro" id="IPR013815">
    <property type="entry name" value="ATP_grasp_subdomain_1"/>
</dbReference>
<feature type="domain" description="ATP-grasp" evidence="5">
    <location>
        <begin position="113"/>
        <end position="305"/>
    </location>
</feature>
<dbReference type="Proteomes" id="UP000823891">
    <property type="component" value="Unassembled WGS sequence"/>
</dbReference>
<name>A0A9D2SQL5_9FIRM</name>
<dbReference type="Gene3D" id="3.30.1490.20">
    <property type="entry name" value="ATP-grasp fold, A domain"/>
    <property type="match status" value="1"/>
</dbReference>
<reference evidence="6" key="2">
    <citation type="submission" date="2021-04" db="EMBL/GenBank/DDBJ databases">
        <authorList>
            <person name="Gilroy R."/>
        </authorList>
    </citation>
    <scope>NUCLEOTIDE SEQUENCE</scope>
    <source>
        <strain evidence="6">USAMLcec2-132</strain>
    </source>
</reference>
<sequence length="421" mass="48163">MKTKEKLLILGRSDGTKEALDYAKETGLYTVLTDYLPPEENTLKKTADEYWMTDVSDIDELEERCRRENISGIFAATSEFCLDAAKELCDRLNLPFYASDEGWACARDKLRFKKHCLECGVDTPRIWQVGGRLTEEILKQIRYPVIVKPTDSCAQQGISVCENEAELLYGFEAALEASASKTVMIEDYIVGEEVAPFYFFLNGEAILVELDDLVYLPVNGRNNFVFVKNFSKFTPQYQEKIEPKMKKLFLRMGCRNGAAFLQGIRKEDRVYFLELGYRLDGIGAWKRNRMEGRYSSVELLVDFALGHQKKIGKEIYMKKDAVNRPGGTYLLWARPGKIAKIEGLKMVKGMESVEVIVERFQVGDEIPQKVSMRQVAFCICVIAEKVSDLKEKVARINEALHIYDKEGKDMLHYLTDLESLE</sequence>
<dbReference type="Gene3D" id="3.40.50.20">
    <property type="match status" value="1"/>
</dbReference>
<dbReference type="InterPro" id="IPR011095">
    <property type="entry name" value="Dala_Dala_lig_C"/>
</dbReference>
<dbReference type="PANTHER" id="PTHR43585">
    <property type="entry name" value="FUMIPYRROLE BIOSYNTHESIS PROTEIN C"/>
    <property type="match status" value="1"/>
</dbReference>
<dbReference type="Gene3D" id="3.30.470.20">
    <property type="entry name" value="ATP-grasp fold, B domain"/>
    <property type="match status" value="1"/>
</dbReference>
<keyword evidence="2 4" id="KW-0547">Nucleotide-binding</keyword>
<evidence type="ECO:0000256" key="3">
    <source>
        <dbReference type="ARBA" id="ARBA00022840"/>
    </source>
</evidence>
<dbReference type="AlphaFoldDB" id="A0A9D2SQL5"/>
<evidence type="ECO:0000313" key="6">
    <source>
        <dbReference type="EMBL" id="HJC25124.1"/>
    </source>
</evidence>
<reference evidence="6" key="1">
    <citation type="journal article" date="2021" name="PeerJ">
        <title>Extensive microbial diversity within the chicken gut microbiome revealed by metagenomics and culture.</title>
        <authorList>
            <person name="Gilroy R."/>
            <person name="Ravi A."/>
            <person name="Getino M."/>
            <person name="Pursley I."/>
            <person name="Horton D.L."/>
            <person name="Alikhan N.F."/>
            <person name="Baker D."/>
            <person name="Gharbi K."/>
            <person name="Hall N."/>
            <person name="Watson M."/>
            <person name="Adriaenssens E.M."/>
            <person name="Foster-Nyarko E."/>
            <person name="Jarju S."/>
            <person name="Secka A."/>
            <person name="Antonio M."/>
            <person name="Oren A."/>
            <person name="Chaudhuri R.R."/>
            <person name="La Ragione R."/>
            <person name="Hildebrand F."/>
            <person name="Pallen M.J."/>
        </authorList>
    </citation>
    <scope>NUCLEOTIDE SEQUENCE</scope>
    <source>
        <strain evidence="6">USAMLcec2-132</strain>
    </source>
</reference>
<keyword evidence="3 4" id="KW-0067">ATP-binding</keyword>
<accession>A0A9D2SQL5</accession>
<evidence type="ECO:0000256" key="1">
    <source>
        <dbReference type="ARBA" id="ARBA00022598"/>
    </source>
</evidence>
<organism evidence="6 7">
    <name type="scientific">Candidatus Eisenbergiella merdavium</name>
    <dbReference type="NCBI Taxonomy" id="2838551"/>
    <lineage>
        <taxon>Bacteria</taxon>
        <taxon>Bacillati</taxon>
        <taxon>Bacillota</taxon>
        <taxon>Clostridia</taxon>
        <taxon>Lachnospirales</taxon>
        <taxon>Lachnospiraceae</taxon>
        <taxon>Eisenbergiella</taxon>
    </lineage>
</organism>
<dbReference type="GO" id="GO:0008716">
    <property type="term" value="F:D-alanine-D-alanine ligase activity"/>
    <property type="evidence" value="ECO:0007669"/>
    <property type="project" value="InterPro"/>
</dbReference>
<dbReference type="GO" id="GO:0005524">
    <property type="term" value="F:ATP binding"/>
    <property type="evidence" value="ECO:0007669"/>
    <property type="project" value="UniProtKB-UniRule"/>
</dbReference>
<dbReference type="EMBL" id="DWWS01000055">
    <property type="protein sequence ID" value="HJC25124.1"/>
    <property type="molecule type" value="Genomic_DNA"/>
</dbReference>
<dbReference type="GO" id="GO:0046872">
    <property type="term" value="F:metal ion binding"/>
    <property type="evidence" value="ECO:0007669"/>
    <property type="project" value="InterPro"/>
</dbReference>
<comment type="caution">
    <text evidence="6">The sequence shown here is derived from an EMBL/GenBank/DDBJ whole genome shotgun (WGS) entry which is preliminary data.</text>
</comment>